<dbReference type="PROSITE" id="PS00086">
    <property type="entry name" value="CYTOCHROME_P450"/>
    <property type="match status" value="1"/>
</dbReference>
<dbReference type="InterPro" id="IPR036396">
    <property type="entry name" value="Cyt_P450_sf"/>
</dbReference>
<comment type="similarity">
    <text evidence="2 7">Belongs to the cytochrome P450 family.</text>
</comment>
<sequence length="461" mass="52044">MSLLTHVQNLSYLLGLVLLAGVALGLRVKYIHSLHEKYGSVVRVSPDEVSISDLPAAKEIHKVSTQFLKSRWYWESTGRQRPGLFTTPDPHFHRMRRSLLAQPMTETGLKPMESTVNNNIQKTIDGIALEHVQTGSADVFKWFTYMATDIIGELSFAESFRMLDHVTPNQYYYDLRSLGQLSAYRTEIGNWCILLGALQINPFNQAINIIKRINVYAEQSYARYAKHVEENPANPKMTLFTKLLNKEADGQLVRDDLIREGVSYIVAGSDTTAVTTTYIVYSVCKHPAVRAKLLAELADLPEDFNWADVDKLTYLNNVIQETLRLFGAAPASLKRDVPPAGAKFVGYTIPTGNIVSTQAYTFHRDPAIFKDPHTFNPDRWLDPTPDMNHAFMPFGAGTRICIGMHLARHEMRMATAKFFLRFPDAQVLETEDAMDQEAYFLTAPKAHRCLVDLGVKNKEKA</sequence>
<keyword evidence="5 6" id="KW-0408">Iron</keyword>
<comment type="caution">
    <text evidence="8">The sequence shown here is derived from an EMBL/GenBank/DDBJ whole genome shotgun (WGS) entry which is preliminary data.</text>
</comment>
<dbReference type="Proteomes" id="UP000664169">
    <property type="component" value="Unassembled WGS sequence"/>
</dbReference>
<dbReference type="PANTHER" id="PTHR24305">
    <property type="entry name" value="CYTOCHROME P450"/>
    <property type="match status" value="1"/>
</dbReference>
<dbReference type="InterPro" id="IPR002401">
    <property type="entry name" value="Cyt_P450_E_grp-I"/>
</dbReference>
<evidence type="ECO:0000313" key="9">
    <source>
        <dbReference type="Proteomes" id="UP000664169"/>
    </source>
</evidence>
<evidence type="ECO:0000256" key="2">
    <source>
        <dbReference type="ARBA" id="ARBA00010617"/>
    </source>
</evidence>
<feature type="binding site" description="axial binding residue" evidence="6">
    <location>
        <position position="401"/>
    </location>
    <ligand>
        <name>heme</name>
        <dbReference type="ChEBI" id="CHEBI:30413"/>
    </ligand>
    <ligandPart>
        <name>Fe</name>
        <dbReference type="ChEBI" id="CHEBI:18248"/>
    </ligandPart>
</feature>
<dbReference type="InterPro" id="IPR050121">
    <property type="entry name" value="Cytochrome_P450_monoxygenase"/>
</dbReference>
<dbReference type="CDD" id="cd11059">
    <property type="entry name" value="CYP_fungal"/>
    <property type="match status" value="1"/>
</dbReference>
<dbReference type="GO" id="GO:0005506">
    <property type="term" value="F:iron ion binding"/>
    <property type="evidence" value="ECO:0007669"/>
    <property type="project" value="InterPro"/>
</dbReference>
<comment type="cofactor">
    <cofactor evidence="1 6">
        <name>heme</name>
        <dbReference type="ChEBI" id="CHEBI:30413"/>
    </cofactor>
</comment>
<keyword evidence="6 7" id="KW-0349">Heme</keyword>
<dbReference type="PRINTS" id="PR00463">
    <property type="entry name" value="EP450I"/>
</dbReference>
<evidence type="ECO:0000256" key="4">
    <source>
        <dbReference type="ARBA" id="ARBA00023002"/>
    </source>
</evidence>
<reference evidence="8" key="1">
    <citation type="submission" date="2021-03" db="EMBL/GenBank/DDBJ databases">
        <authorList>
            <person name="Tagirdzhanova G."/>
        </authorList>
    </citation>
    <scope>NUCLEOTIDE SEQUENCE</scope>
</reference>
<keyword evidence="7" id="KW-0503">Monooxygenase</keyword>
<organism evidence="8 9">
    <name type="scientific">Gomphillus americanus</name>
    <dbReference type="NCBI Taxonomy" id="1940652"/>
    <lineage>
        <taxon>Eukaryota</taxon>
        <taxon>Fungi</taxon>
        <taxon>Dikarya</taxon>
        <taxon>Ascomycota</taxon>
        <taxon>Pezizomycotina</taxon>
        <taxon>Lecanoromycetes</taxon>
        <taxon>OSLEUM clade</taxon>
        <taxon>Ostropomycetidae</taxon>
        <taxon>Ostropales</taxon>
        <taxon>Graphidaceae</taxon>
        <taxon>Gomphilloideae</taxon>
        <taxon>Gomphillus</taxon>
    </lineage>
</organism>
<evidence type="ECO:0000256" key="1">
    <source>
        <dbReference type="ARBA" id="ARBA00001971"/>
    </source>
</evidence>
<evidence type="ECO:0000256" key="3">
    <source>
        <dbReference type="ARBA" id="ARBA00022723"/>
    </source>
</evidence>
<keyword evidence="9" id="KW-1185">Reference proteome</keyword>
<dbReference type="GO" id="GO:0016705">
    <property type="term" value="F:oxidoreductase activity, acting on paired donors, with incorporation or reduction of molecular oxygen"/>
    <property type="evidence" value="ECO:0007669"/>
    <property type="project" value="InterPro"/>
</dbReference>
<dbReference type="GO" id="GO:0004497">
    <property type="term" value="F:monooxygenase activity"/>
    <property type="evidence" value="ECO:0007669"/>
    <property type="project" value="UniProtKB-KW"/>
</dbReference>
<evidence type="ECO:0000256" key="6">
    <source>
        <dbReference type="PIRSR" id="PIRSR602401-1"/>
    </source>
</evidence>
<protein>
    <recommendedName>
        <fullName evidence="10">Cytochrome P450</fullName>
    </recommendedName>
</protein>
<keyword evidence="4 7" id="KW-0560">Oxidoreductase</keyword>
<dbReference type="InterPro" id="IPR001128">
    <property type="entry name" value="Cyt_P450"/>
</dbReference>
<dbReference type="GO" id="GO:0020037">
    <property type="term" value="F:heme binding"/>
    <property type="evidence" value="ECO:0007669"/>
    <property type="project" value="InterPro"/>
</dbReference>
<dbReference type="Pfam" id="PF00067">
    <property type="entry name" value="p450"/>
    <property type="match status" value="1"/>
</dbReference>
<dbReference type="OrthoDB" id="1470350at2759"/>
<evidence type="ECO:0008006" key="10">
    <source>
        <dbReference type="Google" id="ProtNLM"/>
    </source>
</evidence>
<dbReference type="InterPro" id="IPR017972">
    <property type="entry name" value="Cyt_P450_CS"/>
</dbReference>
<accession>A0A8H3ETJ1</accession>
<name>A0A8H3ETJ1_9LECA</name>
<dbReference type="PANTHER" id="PTHR24305:SF96">
    <property type="entry name" value="CYTOCHROME P450 MONOOXYGENASE STCB-RELATED"/>
    <property type="match status" value="1"/>
</dbReference>
<gene>
    <name evidence="8" type="ORF">GOMPHAMPRED_007667</name>
</gene>
<keyword evidence="3 6" id="KW-0479">Metal-binding</keyword>
<evidence type="ECO:0000256" key="7">
    <source>
        <dbReference type="RuleBase" id="RU000461"/>
    </source>
</evidence>
<dbReference type="SUPFAM" id="SSF48264">
    <property type="entry name" value="Cytochrome P450"/>
    <property type="match status" value="1"/>
</dbReference>
<dbReference type="EMBL" id="CAJPDQ010000007">
    <property type="protein sequence ID" value="CAF9912466.1"/>
    <property type="molecule type" value="Genomic_DNA"/>
</dbReference>
<dbReference type="Gene3D" id="1.10.630.10">
    <property type="entry name" value="Cytochrome P450"/>
    <property type="match status" value="1"/>
</dbReference>
<evidence type="ECO:0000256" key="5">
    <source>
        <dbReference type="ARBA" id="ARBA00023004"/>
    </source>
</evidence>
<evidence type="ECO:0000313" key="8">
    <source>
        <dbReference type="EMBL" id="CAF9912466.1"/>
    </source>
</evidence>
<proteinExistence type="inferred from homology"/>
<dbReference type="AlphaFoldDB" id="A0A8H3ETJ1"/>
<dbReference type="PRINTS" id="PR00385">
    <property type="entry name" value="P450"/>
</dbReference>